<dbReference type="InterPro" id="IPR017850">
    <property type="entry name" value="Alkaline_phosphatase_core_sf"/>
</dbReference>
<evidence type="ECO:0000259" key="3">
    <source>
        <dbReference type="Pfam" id="PF00884"/>
    </source>
</evidence>
<dbReference type="Proteomes" id="UP000428260">
    <property type="component" value="Chromosome"/>
</dbReference>
<gene>
    <name evidence="4" type="ORF">GM418_28770</name>
</gene>
<dbReference type="EMBL" id="CP046401">
    <property type="protein sequence ID" value="QGY47519.1"/>
    <property type="molecule type" value="Genomic_DNA"/>
</dbReference>
<dbReference type="PANTHER" id="PTHR43751:SF1">
    <property type="entry name" value="SULFATASE ATSG-RELATED"/>
    <property type="match status" value="1"/>
</dbReference>
<sequence length="475" mass="53918">MNRYIVLILFSILFSCQKEKRANILFFITDDESWIERSAYGFGKIPTPYFDQVAEEGILFTNAFTSAPSCAPSRASVLTGRNFWELEQGAFIQAFLPNKFPVFTDILAENGYYIGNTQKTWGPGVHIENGHSEVSGVPFNEAKIDNKIEGIVDNDYAANFDLFLKARKMDQPFFFWAGLSEPHLPNGSENYKRLEKEFGITLDQIQLFPGVEDTRENRQDRANYIYEICYADMQLGRMLESLKAIGELDNTLVVVTSDNGTPILRGEKQVGKASGYDLGVHEPLAIMWPSRVKAGRKVSDFVCFTDFAPTFLEVAGIKPPVEMSGSSLLRILESKKSGRIEADRNSVVTGLEWHGEFDPDSRSSRSIRDDRFAYIVSYNNVDEIGLPLTNKEAIEPAKVEFYDLINDPWQLNDLSKDPAFADDMQRLANEFRQYGMLTKDPRVTGEMDIFTDTRQYVQKRKRIGYGKTLTLPFSK</sequence>
<dbReference type="KEGG" id="mcos:GM418_28770"/>
<dbReference type="Gene3D" id="3.40.720.10">
    <property type="entry name" value="Alkaline Phosphatase, subunit A"/>
    <property type="match status" value="1"/>
</dbReference>
<dbReference type="GO" id="GO:0016787">
    <property type="term" value="F:hydrolase activity"/>
    <property type="evidence" value="ECO:0007669"/>
    <property type="project" value="UniProtKB-KW"/>
</dbReference>
<proteinExistence type="inferred from homology"/>
<dbReference type="PROSITE" id="PS00523">
    <property type="entry name" value="SULFATASE_1"/>
    <property type="match status" value="1"/>
</dbReference>
<protein>
    <submittedName>
        <fullName evidence="4">Sulfatase-like hydrolase/transferase</fullName>
    </submittedName>
</protein>
<dbReference type="InterPro" id="IPR024607">
    <property type="entry name" value="Sulfatase_CS"/>
</dbReference>
<keyword evidence="5" id="KW-1185">Reference proteome</keyword>
<feature type="domain" description="Sulfatase N-terminal" evidence="3">
    <location>
        <begin position="23"/>
        <end position="317"/>
    </location>
</feature>
<dbReference type="RefSeq" id="WP_158871482.1">
    <property type="nucleotide sequence ID" value="NZ_CP046401.1"/>
</dbReference>
<dbReference type="PANTHER" id="PTHR43751">
    <property type="entry name" value="SULFATASE"/>
    <property type="match status" value="1"/>
</dbReference>
<evidence type="ECO:0000256" key="2">
    <source>
        <dbReference type="ARBA" id="ARBA00022801"/>
    </source>
</evidence>
<reference evidence="4 5" key="1">
    <citation type="submission" date="2019-11" db="EMBL/GenBank/DDBJ databases">
        <authorList>
            <person name="Zheng R.K."/>
            <person name="Sun C.M."/>
        </authorList>
    </citation>
    <scope>NUCLEOTIDE SEQUENCE [LARGE SCALE GENOMIC DNA]</scope>
    <source>
        <strain evidence="4 5">WC007</strain>
    </source>
</reference>
<name>A0A6I6K1M3_9BACT</name>
<evidence type="ECO:0000313" key="5">
    <source>
        <dbReference type="Proteomes" id="UP000428260"/>
    </source>
</evidence>
<dbReference type="AlphaFoldDB" id="A0A6I6K1M3"/>
<dbReference type="InterPro" id="IPR052701">
    <property type="entry name" value="GAG_Ulvan_Degrading_Sulfatases"/>
</dbReference>
<dbReference type="CDD" id="cd16027">
    <property type="entry name" value="SGSH"/>
    <property type="match status" value="1"/>
</dbReference>
<keyword evidence="2 4" id="KW-0378">Hydrolase</keyword>
<evidence type="ECO:0000256" key="1">
    <source>
        <dbReference type="ARBA" id="ARBA00008779"/>
    </source>
</evidence>
<dbReference type="GO" id="GO:0016740">
    <property type="term" value="F:transferase activity"/>
    <property type="evidence" value="ECO:0007669"/>
    <property type="project" value="UniProtKB-KW"/>
</dbReference>
<dbReference type="InterPro" id="IPR000917">
    <property type="entry name" value="Sulfatase_N"/>
</dbReference>
<accession>A0A6I6K1M3</accession>
<dbReference type="PROSITE" id="PS51257">
    <property type="entry name" value="PROKAR_LIPOPROTEIN"/>
    <property type="match status" value="1"/>
</dbReference>
<dbReference type="Pfam" id="PF00884">
    <property type="entry name" value="Sulfatase"/>
    <property type="match status" value="1"/>
</dbReference>
<dbReference type="SUPFAM" id="SSF53649">
    <property type="entry name" value="Alkaline phosphatase-like"/>
    <property type="match status" value="1"/>
</dbReference>
<evidence type="ECO:0000313" key="4">
    <source>
        <dbReference type="EMBL" id="QGY47519.1"/>
    </source>
</evidence>
<organism evidence="4 5">
    <name type="scientific">Maribellus comscasis</name>
    <dbReference type="NCBI Taxonomy" id="2681766"/>
    <lineage>
        <taxon>Bacteria</taxon>
        <taxon>Pseudomonadati</taxon>
        <taxon>Bacteroidota</taxon>
        <taxon>Bacteroidia</taxon>
        <taxon>Marinilabiliales</taxon>
        <taxon>Prolixibacteraceae</taxon>
        <taxon>Maribellus</taxon>
    </lineage>
</organism>
<comment type="similarity">
    <text evidence="1">Belongs to the sulfatase family.</text>
</comment>
<keyword evidence="4" id="KW-0808">Transferase</keyword>